<dbReference type="EMBL" id="MG676466">
    <property type="protein sequence ID" value="AUG88551.1"/>
    <property type="molecule type" value="Genomic_DNA"/>
</dbReference>
<dbReference type="GO" id="GO:0039693">
    <property type="term" value="P:viral DNA genome replication"/>
    <property type="evidence" value="ECO:0007669"/>
    <property type="project" value="UniProtKB-KW"/>
</dbReference>
<dbReference type="SMART" id="SM00482">
    <property type="entry name" value="POLAc"/>
    <property type="match status" value="1"/>
</dbReference>
<dbReference type="Proteomes" id="UP000241282">
    <property type="component" value="Segment"/>
</dbReference>
<reference evidence="3 4" key="1">
    <citation type="submission" date="2017-12" db="EMBL/GenBank/DDBJ databases">
        <title>Genomic identification of Pseudomonas aeruginosa phage TC6.</title>
        <authorList>
            <person name="Lu S."/>
            <person name="Tang C."/>
            <person name="Deng C."/>
            <person name="Zhang Y."/>
            <person name="Xiao C."/>
        </authorList>
    </citation>
    <scope>NUCLEOTIDE SEQUENCE [LARGE SCALE GENOMIC DNA]</scope>
</reference>
<dbReference type="InterPro" id="IPR001098">
    <property type="entry name" value="DNA-dir_DNA_pol_A_palm_dom"/>
</dbReference>
<dbReference type="GO" id="GO:0006260">
    <property type="term" value="P:DNA replication"/>
    <property type="evidence" value="ECO:0007669"/>
    <property type="project" value="InterPro"/>
</dbReference>
<dbReference type="Gene3D" id="3.30.70.370">
    <property type="match status" value="1"/>
</dbReference>
<evidence type="ECO:0000313" key="3">
    <source>
        <dbReference type="EMBL" id="AUG88551.1"/>
    </source>
</evidence>
<sequence>MIDIFDIEADGLKPTKIHCLSVMKNGKLFSTTDYDKMRSFFRNAKIIGGHNIYRYDIPNIERLLNIKVECKLVDTLPLSWYLEPARKRHGLAEWGEEFGVPKPKVDDWENLAVEEYIHRCEEDVKINTKLWERQWKQLSKLYGEPDKVWKFIDYIMFKMDCAAEQERSRWKLDVVHCKTTLKKLEKLKEEKVEELRLAMPHVPVMASKEKPKKMYLKNKPNTLSEQGKAWVALLEEQGLPEDYEGVVEYIKDWKEPNPGSHEQIKSWLYSLGWVPETFAYKRNKETGEVKKIEQVQQDKTLGPGLCASVKKLYGKEPKLEILDGLSILTHRISVLNGFLNNVDDEGYVQAKVQGLTNTLRFKHEVVVNLPGVDKPYGADIRGCLVAPEGYELVGSDMSSLEDRCKQHYMWPYDPEYVKEMIKPDFDPHLDLAVFAGALSSHEVELYKAGFLKKEEEGLVKAIRKVYKSVNYACVYGAGGPRVAITAGVTMDEGYKLVDAYWQRNWSVKRIAEDQIVKVCNGMKWLFNPVSGFWYSLRHEKDRFSTLNQGTGVYCFDTWVRHIREERPQLTAQFHDEVVLCIRKGFREQCTALLHRAMDKTNKFLNLNRELECSIEYGDSYSDIH</sequence>
<protein>
    <submittedName>
        <fullName evidence="3">DNA polymerase I</fullName>
    </submittedName>
</protein>
<dbReference type="InterPro" id="IPR036397">
    <property type="entry name" value="RNaseH_sf"/>
</dbReference>
<organism evidence="3 4">
    <name type="scientific">Pseudomonas phage TC6</name>
    <dbReference type="NCBI Taxonomy" id="2060947"/>
    <lineage>
        <taxon>Viruses</taxon>
        <taxon>Duplodnaviria</taxon>
        <taxon>Heunggongvirae</taxon>
        <taxon>Uroviricota</taxon>
        <taxon>Caudoviricetes</taxon>
        <taxon>Zobellviridae</taxon>
        <taxon>Paundecimvirus</taxon>
        <taxon>Paundecimvirus PA11</taxon>
    </lineage>
</organism>
<dbReference type="GO" id="GO:0003677">
    <property type="term" value="F:DNA binding"/>
    <property type="evidence" value="ECO:0007669"/>
    <property type="project" value="InterPro"/>
</dbReference>
<evidence type="ECO:0000313" key="4">
    <source>
        <dbReference type="Proteomes" id="UP000241282"/>
    </source>
</evidence>
<feature type="domain" description="DNA-directed DNA polymerase family A palm" evidence="2">
    <location>
        <begin position="377"/>
        <end position="585"/>
    </location>
</feature>
<evidence type="ECO:0000256" key="1">
    <source>
        <dbReference type="ARBA" id="ARBA00023109"/>
    </source>
</evidence>
<dbReference type="SUPFAM" id="SSF53098">
    <property type="entry name" value="Ribonuclease H-like"/>
    <property type="match status" value="1"/>
</dbReference>
<evidence type="ECO:0000259" key="2">
    <source>
        <dbReference type="SMART" id="SM00482"/>
    </source>
</evidence>
<name>A0A2H5BQE0_9CAUD</name>
<keyword evidence="1" id="KW-0235">DNA replication</keyword>
<gene>
    <name evidence="3" type="primary">TC6_040</name>
</gene>
<dbReference type="Gene3D" id="1.10.150.20">
    <property type="entry name" value="5' to 3' exonuclease, C-terminal subdomain"/>
    <property type="match status" value="1"/>
</dbReference>
<dbReference type="Gene3D" id="3.30.420.10">
    <property type="entry name" value="Ribonuclease H-like superfamily/Ribonuclease H"/>
    <property type="match status" value="1"/>
</dbReference>
<keyword evidence="1" id="KW-1194">Viral DNA replication</keyword>
<accession>A0A2H5BQE0</accession>
<dbReference type="SUPFAM" id="SSF56672">
    <property type="entry name" value="DNA/RNA polymerases"/>
    <property type="match status" value="1"/>
</dbReference>
<dbReference type="GO" id="GO:0003887">
    <property type="term" value="F:DNA-directed DNA polymerase activity"/>
    <property type="evidence" value="ECO:0007669"/>
    <property type="project" value="InterPro"/>
</dbReference>
<dbReference type="InterPro" id="IPR012337">
    <property type="entry name" value="RNaseH-like_sf"/>
</dbReference>
<proteinExistence type="predicted"/>
<dbReference type="InterPro" id="IPR043502">
    <property type="entry name" value="DNA/RNA_pol_sf"/>
</dbReference>